<dbReference type="EMBL" id="QJSW01000002">
    <property type="protein sequence ID" value="PYE51607.1"/>
    <property type="molecule type" value="Genomic_DNA"/>
</dbReference>
<name>A0A2V4VVW6_PAEBA</name>
<evidence type="ECO:0000313" key="2">
    <source>
        <dbReference type="EMBL" id="QKS55974.1"/>
    </source>
</evidence>
<protein>
    <submittedName>
        <fullName evidence="1">Uncharacterized protein</fullName>
    </submittedName>
</protein>
<dbReference type="EMBL" id="CP054614">
    <property type="protein sequence ID" value="QKS55974.1"/>
    <property type="molecule type" value="Genomic_DNA"/>
</dbReference>
<reference evidence="1 3" key="1">
    <citation type="submission" date="2018-06" db="EMBL/GenBank/DDBJ databases">
        <title>Genomic Encyclopedia of Type Strains, Phase III (KMG-III): the genomes of soil and plant-associated and newly described type strains.</title>
        <authorList>
            <person name="Whitman W."/>
        </authorList>
    </citation>
    <scope>NUCLEOTIDE SEQUENCE [LARGE SCALE GENOMIC DNA]</scope>
    <source>
        <strain evidence="1 3">CECT 7022</strain>
    </source>
</reference>
<accession>A0A2V4VVW6</accession>
<dbReference type="AlphaFoldDB" id="A0A2V4VVW6"/>
<dbReference type="RefSeq" id="WP_110894760.1">
    <property type="nucleotide sequence ID" value="NZ_CP054614.1"/>
</dbReference>
<keyword evidence="4" id="KW-1185">Reference proteome</keyword>
<evidence type="ECO:0000313" key="1">
    <source>
        <dbReference type="EMBL" id="PYE51607.1"/>
    </source>
</evidence>
<evidence type="ECO:0000313" key="4">
    <source>
        <dbReference type="Proteomes" id="UP000509327"/>
    </source>
</evidence>
<dbReference type="Proteomes" id="UP000247790">
    <property type="component" value="Unassembled WGS sequence"/>
</dbReference>
<sequence length="67" mass="7818">MDFELNQVVNFKSKTYAVHADMETYIWLIDDKGELLRVDAWGKQAIKMSDIEATFDHINGYMVPCFN</sequence>
<gene>
    <name evidence="1" type="ORF">DFQ00_102402</name>
    <name evidence="2" type="ORF">HUB98_06210</name>
</gene>
<evidence type="ECO:0000313" key="3">
    <source>
        <dbReference type="Proteomes" id="UP000247790"/>
    </source>
</evidence>
<proteinExistence type="predicted"/>
<dbReference type="Proteomes" id="UP000509327">
    <property type="component" value="Chromosome"/>
</dbReference>
<reference evidence="2 4" key="2">
    <citation type="submission" date="2020-06" db="EMBL/GenBank/DDBJ databases">
        <title>Complete genome of Paenibacillus barcinonensis KACC11450.</title>
        <authorList>
            <person name="Kim M."/>
            <person name="Park Y.-J."/>
            <person name="Shin J.-H."/>
        </authorList>
    </citation>
    <scope>NUCLEOTIDE SEQUENCE [LARGE SCALE GENOMIC DNA]</scope>
    <source>
        <strain evidence="2 4">KACC11450</strain>
    </source>
</reference>
<organism evidence="1 3">
    <name type="scientific">Paenibacillus barcinonensis</name>
    <dbReference type="NCBI Taxonomy" id="198119"/>
    <lineage>
        <taxon>Bacteria</taxon>
        <taxon>Bacillati</taxon>
        <taxon>Bacillota</taxon>
        <taxon>Bacilli</taxon>
        <taxon>Bacillales</taxon>
        <taxon>Paenibacillaceae</taxon>
        <taxon>Paenibacillus</taxon>
    </lineage>
</organism>